<organism evidence="2 3">
    <name type="scientific">Burkholderia ubonensis</name>
    <dbReference type="NCBI Taxonomy" id="101571"/>
    <lineage>
        <taxon>Bacteria</taxon>
        <taxon>Pseudomonadati</taxon>
        <taxon>Pseudomonadota</taxon>
        <taxon>Betaproteobacteria</taxon>
        <taxon>Burkholderiales</taxon>
        <taxon>Burkholderiaceae</taxon>
        <taxon>Burkholderia</taxon>
        <taxon>Burkholderia cepacia complex</taxon>
    </lineage>
</organism>
<comment type="caution">
    <text evidence="2">The sequence shown here is derived from an EMBL/GenBank/DDBJ whole genome shotgun (WGS) entry which is preliminary data.</text>
</comment>
<proteinExistence type="predicted"/>
<feature type="signal peptide" evidence="1">
    <location>
        <begin position="1"/>
        <end position="20"/>
    </location>
</feature>
<dbReference type="EMBL" id="LOXM01000255">
    <property type="protein sequence ID" value="KVG56468.1"/>
    <property type="molecule type" value="Genomic_DNA"/>
</dbReference>
<reference evidence="2 3" key="1">
    <citation type="submission" date="2015-11" db="EMBL/GenBank/DDBJ databases">
        <title>Expanding the genomic diversity of Burkholderia species for the development of highly accurate diagnostics.</title>
        <authorList>
            <person name="Sahl J."/>
            <person name="Keim P."/>
            <person name="Wagner D."/>
        </authorList>
    </citation>
    <scope>NUCLEOTIDE SEQUENCE [LARGE SCALE GENOMIC DNA]</scope>
    <source>
        <strain evidence="2 3">MSMB2036</strain>
    </source>
</reference>
<evidence type="ECO:0000313" key="2">
    <source>
        <dbReference type="EMBL" id="KVG56468.1"/>
    </source>
</evidence>
<dbReference type="AlphaFoldDB" id="A0A103QVR2"/>
<evidence type="ECO:0008006" key="4">
    <source>
        <dbReference type="Google" id="ProtNLM"/>
    </source>
</evidence>
<evidence type="ECO:0000313" key="3">
    <source>
        <dbReference type="Proteomes" id="UP000064029"/>
    </source>
</evidence>
<protein>
    <recommendedName>
        <fullName evidence="4">Lipoprotein</fullName>
    </recommendedName>
</protein>
<dbReference type="Proteomes" id="UP000064029">
    <property type="component" value="Unassembled WGS sequence"/>
</dbReference>
<sequence length="103" mass="10120">MIRAAALALLLSGCAGTATYSVRPFYEPGVGRMVCCEAIAFNGKDIAALALDVTTSPDGVVTIHFQESGVGATAPAAAQGAVVSNVAAAVSNAAAAAIKLSPK</sequence>
<dbReference type="RefSeq" id="WP_059758204.1">
    <property type="nucleotide sequence ID" value="NZ_CP013414.1"/>
</dbReference>
<accession>A0A103QVR2</accession>
<dbReference type="OrthoDB" id="8945375at2"/>
<keyword evidence="1" id="KW-0732">Signal</keyword>
<evidence type="ECO:0000256" key="1">
    <source>
        <dbReference type="SAM" id="SignalP"/>
    </source>
</evidence>
<name>A0A103QVR2_9BURK</name>
<feature type="chain" id="PRO_5007117337" description="Lipoprotein" evidence="1">
    <location>
        <begin position="21"/>
        <end position="103"/>
    </location>
</feature>
<gene>
    <name evidence="2" type="ORF">WJ33_37225</name>
</gene>